<proteinExistence type="predicted"/>
<feature type="transmembrane region" description="Helical" evidence="2">
    <location>
        <begin position="58"/>
        <end position="80"/>
    </location>
</feature>
<feature type="compositionally biased region" description="Basic and acidic residues" evidence="1">
    <location>
        <begin position="185"/>
        <end position="194"/>
    </location>
</feature>
<protein>
    <recommendedName>
        <fullName evidence="5">EamA domain-containing protein</fullName>
    </recommendedName>
</protein>
<evidence type="ECO:0008006" key="5">
    <source>
        <dbReference type="Google" id="ProtNLM"/>
    </source>
</evidence>
<organism evidence="3 4">
    <name type="scientific">Coniosporium apollinis</name>
    <dbReference type="NCBI Taxonomy" id="61459"/>
    <lineage>
        <taxon>Eukaryota</taxon>
        <taxon>Fungi</taxon>
        <taxon>Dikarya</taxon>
        <taxon>Ascomycota</taxon>
        <taxon>Pezizomycotina</taxon>
        <taxon>Dothideomycetes</taxon>
        <taxon>Dothideomycetes incertae sedis</taxon>
        <taxon>Coniosporium</taxon>
    </lineage>
</organism>
<evidence type="ECO:0000313" key="3">
    <source>
        <dbReference type="EMBL" id="KAJ9669467.1"/>
    </source>
</evidence>
<gene>
    <name evidence="3" type="ORF">H2201_000334</name>
</gene>
<dbReference type="PROSITE" id="PS51257">
    <property type="entry name" value="PROKAR_LIPOPROTEIN"/>
    <property type="match status" value="1"/>
</dbReference>
<dbReference type="PANTHER" id="PTHR31965:SF1">
    <property type="entry name" value="TRANSMEMBRANE PROTEIN 42"/>
    <property type="match status" value="1"/>
</dbReference>
<evidence type="ECO:0000313" key="4">
    <source>
        <dbReference type="Proteomes" id="UP001172684"/>
    </source>
</evidence>
<dbReference type="SUPFAM" id="SSF103481">
    <property type="entry name" value="Multidrug resistance efflux transporter EmrE"/>
    <property type="match status" value="1"/>
</dbReference>
<evidence type="ECO:0000256" key="1">
    <source>
        <dbReference type="SAM" id="MobiDB-lite"/>
    </source>
</evidence>
<name>A0ABQ9P4D1_9PEZI</name>
<dbReference type="PANTHER" id="PTHR31965">
    <property type="entry name" value="TRANSMEMBRANE PROTEIN 42"/>
    <property type="match status" value="1"/>
</dbReference>
<comment type="caution">
    <text evidence="3">The sequence shown here is derived from an EMBL/GenBank/DDBJ whole genome shotgun (WGS) entry which is preliminary data.</text>
</comment>
<dbReference type="Proteomes" id="UP001172684">
    <property type="component" value="Unassembled WGS sequence"/>
</dbReference>
<feature type="transmembrane region" description="Helical" evidence="2">
    <location>
        <begin position="92"/>
        <end position="112"/>
    </location>
</feature>
<evidence type="ECO:0000256" key="2">
    <source>
        <dbReference type="SAM" id="Phobius"/>
    </source>
</evidence>
<feature type="transmembrane region" description="Helical" evidence="2">
    <location>
        <begin position="118"/>
        <end position="135"/>
    </location>
</feature>
<accession>A0ABQ9P4D1</accession>
<dbReference type="InterPro" id="IPR039632">
    <property type="entry name" value="TMEM42"/>
</dbReference>
<keyword evidence="4" id="KW-1185">Reference proteome</keyword>
<dbReference type="InterPro" id="IPR037185">
    <property type="entry name" value="EmrE-like"/>
</dbReference>
<keyword evidence="2" id="KW-0812">Transmembrane</keyword>
<dbReference type="EMBL" id="JAPDRL010000002">
    <property type="protein sequence ID" value="KAJ9669467.1"/>
    <property type="molecule type" value="Genomic_DNA"/>
</dbReference>
<sequence>MDIFRGRTAWLALAIASGACASFNGVFAKLTTTELTTTWASVLSTFLSLSPSNKPVEYLFRGFFFALNLLFNAIMWALFTRALTLASSTVRVSIINTSANFMLTAVLGALIFSETLPGLWWLGAASLVAGSVIIGRREEGEGKKVGSAGTAGAEGVVGERFRDEPLIGEGESEGEEGGKASLELGRVDADGSRR</sequence>
<feature type="region of interest" description="Disordered" evidence="1">
    <location>
        <begin position="162"/>
        <end position="194"/>
    </location>
</feature>
<keyword evidence="2" id="KW-0472">Membrane</keyword>
<reference evidence="3" key="1">
    <citation type="submission" date="2022-10" db="EMBL/GenBank/DDBJ databases">
        <title>Culturing micro-colonial fungi from biological soil crusts in the Mojave desert and describing Neophaeococcomyces mojavensis, and introducing the new genera and species Taxawa tesnikishii.</title>
        <authorList>
            <person name="Kurbessoian T."/>
            <person name="Stajich J.E."/>
        </authorList>
    </citation>
    <scope>NUCLEOTIDE SEQUENCE</scope>
    <source>
        <strain evidence="3">TK_1</strain>
    </source>
</reference>
<keyword evidence="2" id="KW-1133">Transmembrane helix</keyword>